<dbReference type="EMBL" id="CM056809">
    <property type="protein sequence ID" value="KAJ8650810.1"/>
    <property type="molecule type" value="Genomic_DNA"/>
</dbReference>
<comment type="caution">
    <text evidence="1">The sequence shown here is derived from an EMBL/GenBank/DDBJ whole genome shotgun (WGS) entry which is preliminary data.</text>
</comment>
<keyword evidence="2" id="KW-1185">Reference proteome</keyword>
<proteinExistence type="predicted"/>
<evidence type="ECO:0000313" key="1">
    <source>
        <dbReference type="EMBL" id="KAJ8650810.1"/>
    </source>
</evidence>
<evidence type="ECO:0000313" key="2">
    <source>
        <dbReference type="Proteomes" id="UP001234297"/>
    </source>
</evidence>
<name>A0ACC2MZC0_PERAE</name>
<dbReference type="Proteomes" id="UP001234297">
    <property type="component" value="Chromosome 1"/>
</dbReference>
<sequence>MITKTENFLLAPTAQSATHQSSSIQLGHWYQSNMPTMQKCSGNSGPHLHSLLLLPIGLDSATRLLREAAAILLHVQLVLAPGFRLRSHCGDSDLLVPMEIKEQIYI</sequence>
<gene>
    <name evidence="1" type="ORF">MRB53_003833</name>
</gene>
<reference evidence="1 2" key="1">
    <citation type="journal article" date="2022" name="Hortic Res">
        <title>A haplotype resolved chromosomal level avocado genome allows analysis of novel avocado genes.</title>
        <authorList>
            <person name="Nath O."/>
            <person name="Fletcher S.J."/>
            <person name="Hayward A."/>
            <person name="Shaw L.M."/>
            <person name="Masouleh A.K."/>
            <person name="Furtado A."/>
            <person name="Henry R.J."/>
            <person name="Mitter N."/>
        </authorList>
    </citation>
    <scope>NUCLEOTIDE SEQUENCE [LARGE SCALE GENOMIC DNA]</scope>
    <source>
        <strain evidence="2">cv. Hass</strain>
    </source>
</reference>
<accession>A0ACC2MZC0</accession>
<protein>
    <submittedName>
        <fullName evidence="1">Uncharacterized protein</fullName>
    </submittedName>
</protein>
<organism evidence="1 2">
    <name type="scientific">Persea americana</name>
    <name type="common">Avocado</name>
    <dbReference type="NCBI Taxonomy" id="3435"/>
    <lineage>
        <taxon>Eukaryota</taxon>
        <taxon>Viridiplantae</taxon>
        <taxon>Streptophyta</taxon>
        <taxon>Embryophyta</taxon>
        <taxon>Tracheophyta</taxon>
        <taxon>Spermatophyta</taxon>
        <taxon>Magnoliopsida</taxon>
        <taxon>Magnoliidae</taxon>
        <taxon>Laurales</taxon>
        <taxon>Lauraceae</taxon>
        <taxon>Persea</taxon>
    </lineage>
</organism>